<sequence length="204" mass="23192">MWKGFLAGLVVANGFEWVAHKYILHGTHRPGQSRYSPVPDSMKSHWEHHREVRKTDFSDHGYVEGISNWRTKNEIVSLAVVASAASLVFYPFSKGMAAAAVYSACNYYYIHRRAHMEPEWAMKKIPWHYDHHMNSNQDANWCVTKPWFDYVMGTRVISSAALQEKNPLGIALPGFAATALNKAVNRLFPAKWVGKETVLLKEAS</sequence>
<evidence type="ECO:0000313" key="2">
    <source>
        <dbReference type="Proteomes" id="UP001278188"/>
    </source>
</evidence>
<reference evidence="1 2" key="1">
    <citation type="submission" date="2023-06" db="EMBL/GenBank/DDBJ databases">
        <title>Genomic Analysis of Acinetobacter Strains Recovered from South Australian Aquatic Samples provides Insights into the Circulation of Antibiotic Resistance determinants in the Environment.</title>
        <authorList>
            <person name="Tobin L."/>
            <person name="Jarocki V.M."/>
            <person name="Kenyon J."/>
            <person name="Drigo B."/>
            <person name="Donner E."/>
            <person name="Djordjevic S.P."/>
            <person name="Hamidian M."/>
        </authorList>
    </citation>
    <scope>NUCLEOTIDE SEQUENCE [LARGE SCALE GENOMIC DNA]</scope>
    <source>
        <strain evidence="1 2">SAAc652</strain>
    </source>
</reference>
<organism evidence="1 2">
    <name type="scientific">Acinetobacter chinensis</name>
    <dbReference type="NCBI Taxonomy" id="2004650"/>
    <lineage>
        <taxon>Bacteria</taxon>
        <taxon>Pseudomonadati</taxon>
        <taxon>Pseudomonadota</taxon>
        <taxon>Gammaproteobacteria</taxon>
        <taxon>Moraxellales</taxon>
        <taxon>Moraxellaceae</taxon>
        <taxon>Acinetobacter</taxon>
    </lineage>
</organism>
<comment type="caution">
    <text evidence="1">The sequence shown here is derived from an EMBL/GenBank/DDBJ whole genome shotgun (WGS) entry which is preliminary data.</text>
</comment>
<dbReference type="Proteomes" id="UP001278188">
    <property type="component" value="Unassembled WGS sequence"/>
</dbReference>
<dbReference type="EMBL" id="JASVDY010000003">
    <property type="protein sequence ID" value="MDV2469262.1"/>
    <property type="molecule type" value="Genomic_DNA"/>
</dbReference>
<gene>
    <name evidence="1" type="ORF">QR674_09705</name>
</gene>
<evidence type="ECO:0008006" key="3">
    <source>
        <dbReference type="Google" id="ProtNLM"/>
    </source>
</evidence>
<protein>
    <recommendedName>
        <fullName evidence="3">Fatty acid hydroxylase domain-containing protein</fullName>
    </recommendedName>
</protein>
<proteinExistence type="predicted"/>
<evidence type="ECO:0000313" key="1">
    <source>
        <dbReference type="EMBL" id="MDV2469262.1"/>
    </source>
</evidence>
<keyword evidence="2" id="KW-1185">Reference proteome</keyword>
<name>A0ABU3WFS9_9GAMM</name>
<dbReference type="RefSeq" id="WP_317083879.1">
    <property type="nucleotide sequence ID" value="NZ_JASVDY010000003.1"/>
</dbReference>
<accession>A0ABU3WFS9</accession>